<name>A8ZP77_ACAM1</name>
<evidence type="ECO:0000313" key="2">
    <source>
        <dbReference type="EMBL" id="ABW32813.1"/>
    </source>
</evidence>
<dbReference type="RefSeq" id="WP_012168038.1">
    <property type="nucleotide sequence ID" value="NC_009930.1"/>
</dbReference>
<proteinExistence type="predicted"/>
<dbReference type="HOGENOM" id="CLU_1736527_0_0_3"/>
<feature type="transmembrane region" description="Helical" evidence="1">
    <location>
        <begin position="61"/>
        <end position="83"/>
    </location>
</feature>
<dbReference type="AlphaFoldDB" id="A8ZP77"/>
<sequence length="152" mass="16750">MSDNRVDWFGFALNKGLHLLEEFTQGITLPSWLAPLSMVGVLAALIKLIPSIEKGSFLAGIGGYLLLGLLIVNVIALSIFVYLPGKLVTFKSRSVSRTRLTLMRLLLMGVVVMLRDMIKVALHLAFDLVILLLTALTYPSRQNEQPLNLQGC</sequence>
<reference evidence="2 3" key="1">
    <citation type="journal article" date="2008" name="Proc. Natl. Acad. Sci. U.S.A.">
        <title>Niche adaptation and genome expansion in the chlorophyll d-producing cyanobacterium Acaryochloris marina.</title>
        <authorList>
            <person name="Swingley W.D."/>
            <person name="Chen M."/>
            <person name="Cheung P.C."/>
            <person name="Conrad A.L."/>
            <person name="Dejesa L.C."/>
            <person name="Hao J."/>
            <person name="Honchak B.M."/>
            <person name="Karbach L.E."/>
            <person name="Kurdoglu A."/>
            <person name="Lahiri S."/>
            <person name="Mastrian S.D."/>
            <person name="Miyashita H."/>
            <person name="Page L."/>
            <person name="Ramakrishna P."/>
            <person name="Satoh S."/>
            <person name="Sattley W.M."/>
            <person name="Shimada Y."/>
            <person name="Taylor H.L."/>
            <person name="Tomo T."/>
            <person name="Tsuchiya T."/>
            <person name="Wang Z.T."/>
            <person name="Raymond J."/>
            <person name="Mimuro M."/>
            <person name="Blankenship R.E."/>
            <person name="Touchman J.W."/>
        </authorList>
    </citation>
    <scope>NUCLEOTIDE SEQUENCE [LARGE SCALE GENOMIC DNA]</scope>
    <source>
        <strain evidence="3">MBIC 11017</strain>
        <plasmid evidence="3">Plasmid pREB5</plasmid>
    </source>
</reference>
<dbReference type="EMBL" id="CP000842">
    <property type="protein sequence ID" value="ABW32813.1"/>
    <property type="molecule type" value="Genomic_DNA"/>
</dbReference>
<keyword evidence="3" id="KW-1185">Reference proteome</keyword>
<keyword evidence="2" id="KW-0614">Plasmid</keyword>
<dbReference type="Proteomes" id="UP000000268">
    <property type="component" value="Plasmid pREB5"/>
</dbReference>
<feature type="transmembrane region" description="Helical" evidence="1">
    <location>
        <begin position="121"/>
        <end position="138"/>
    </location>
</feature>
<geneLocation type="plasmid" evidence="2 3">
    <name>pREB5</name>
</geneLocation>
<evidence type="ECO:0000313" key="3">
    <source>
        <dbReference type="Proteomes" id="UP000000268"/>
    </source>
</evidence>
<keyword evidence="1" id="KW-1133">Transmembrane helix</keyword>
<feature type="transmembrane region" description="Helical" evidence="1">
    <location>
        <begin position="29"/>
        <end position="49"/>
    </location>
</feature>
<protein>
    <submittedName>
        <fullName evidence="2">Uncharacterized protein</fullName>
    </submittedName>
</protein>
<keyword evidence="1" id="KW-0472">Membrane</keyword>
<accession>A8ZP77</accession>
<organism evidence="2 3">
    <name type="scientific">Acaryochloris marina (strain MBIC 11017)</name>
    <dbReference type="NCBI Taxonomy" id="329726"/>
    <lineage>
        <taxon>Bacteria</taxon>
        <taxon>Bacillati</taxon>
        <taxon>Cyanobacteriota</taxon>
        <taxon>Cyanophyceae</taxon>
        <taxon>Acaryochloridales</taxon>
        <taxon>Acaryochloridaceae</taxon>
        <taxon>Acaryochloris</taxon>
    </lineage>
</organism>
<evidence type="ECO:0000256" key="1">
    <source>
        <dbReference type="SAM" id="Phobius"/>
    </source>
</evidence>
<dbReference type="KEGG" id="amr:AM1_E0043"/>
<gene>
    <name evidence="2" type="ordered locus">AM1_E0043</name>
</gene>
<keyword evidence="1" id="KW-0812">Transmembrane</keyword>
<feature type="transmembrane region" description="Helical" evidence="1">
    <location>
        <begin position="95"/>
        <end position="114"/>
    </location>
</feature>